<accession>A0A8J9UZ90</accession>
<dbReference type="EMBL" id="OV170226">
    <property type="protein sequence ID" value="CAH0727474.1"/>
    <property type="molecule type" value="Genomic_DNA"/>
</dbReference>
<organism evidence="1 2">
    <name type="scientific">Brenthis ino</name>
    <name type="common">lesser marbled fritillary</name>
    <dbReference type="NCBI Taxonomy" id="405034"/>
    <lineage>
        <taxon>Eukaryota</taxon>
        <taxon>Metazoa</taxon>
        <taxon>Ecdysozoa</taxon>
        <taxon>Arthropoda</taxon>
        <taxon>Hexapoda</taxon>
        <taxon>Insecta</taxon>
        <taxon>Pterygota</taxon>
        <taxon>Neoptera</taxon>
        <taxon>Endopterygota</taxon>
        <taxon>Lepidoptera</taxon>
        <taxon>Glossata</taxon>
        <taxon>Ditrysia</taxon>
        <taxon>Papilionoidea</taxon>
        <taxon>Nymphalidae</taxon>
        <taxon>Heliconiinae</taxon>
        <taxon>Argynnini</taxon>
        <taxon>Brenthis</taxon>
    </lineage>
</organism>
<gene>
    <name evidence="1" type="ORF">BINO364_LOCUS12811</name>
</gene>
<protein>
    <submittedName>
        <fullName evidence="1">Uncharacterized protein</fullName>
    </submittedName>
</protein>
<sequence length="98" mass="11042">MCWCVWWRCVCERATQRAATQGAHPRGRGAEPRPALAPLPNCYHALDADTPCRHSVIKTCDIGTVRYWRQHLKGEIDVGIASASDGRPKQILQNFLEK</sequence>
<dbReference type="AlphaFoldDB" id="A0A8J9UZ90"/>
<proteinExistence type="predicted"/>
<reference evidence="1" key="1">
    <citation type="submission" date="2021-12" db="EMBL/GenBank/DDBJ databases">
        <authorList>
            <person name="Martin H S."/>
        </authorList>
    </citation>
    <scope>NUCLEOTIDE SEQUENCE</scope>
</reference>
<name>A0A8J9UZ90_9NEOP</name>
<keyword evidence="2" id="KW-1185">Reference proteome</keyword>
<dbReference type="OrthoDB" id="10435029at2759"/>
<evidence type="ECO:0000313" key="1">
    <source>
        <dbReference type="EMBL" id="CAH0727474.1"/>
    </source>
</evidence>
<feature type="non-terminal residue" evidence="1">
    <location>
        <position position="98"/>
    </location>
</feature>
<evidence type="ECO:0000313" key="2">
    <source>
        <dbReference type="Proteomes" id="UP000838878"/>
    </source>
</evidence>
<dbReference type="Proteomes" id="UP000838878">
    <property type="component" value="Chromosome 6"/>
</dbReference>